<dbReference type="CDD" id="cd00038">
    <property type="entry name" value="CAP_ED"/>
    <property type="match status" value="1"/>
</dbReference>
<dbReference type="Gene3D" id="2.60.120.10">
    <property type="entry name" value="Jelly Rolls"/>
    <property type="match status" value="1"/>
</dbReference>
<evidence type="ECO:0000313" key="2">
    <source>
        <dbReference type="EMBL" id="QAA76185.1"/>
    </source>
</evidence>
<gene>
    <name evidence="2" type="ORF">BIP78_0419</name>
</gene>
<dbReference type="InterPro" id="IPR000595">
    <property type="entry name" value="cNMP-bd_dom"/>
</dbReference>
<feature type="domain" description="Cyclic nucleotide-binding" evidence="1">
    <location>
        <begin position="28"/>
        <end position="117"/>
    </location>
</feature>
<reference evidence="3" key="1">
    <citation type="submission" date="2018-12" db="EMBL/GenBank/DDBJ databases">
        <title>Complete genome sequence of an uncultured bacterium of the candidate phylum Bipolaricaulota.</title>
        <authorList>
            <person name="Kadnikov V.V."/>
            <person name="Mardanov A.V."/>
            <person name="Beletsky A.V."/>
            <person name="Frank Y.A."/>
            <person name="Karnachuk O.V."/>
            <person name="Ravin N.V."/>
        </authorList>
    </citation>
    <scope>NUCLEOTIDE SEQUENCE [LARGE SCALE GENOMIC DNA]</scope>
</reference>
<dbReference type="SUPFAM" id="SSF51206">
    <property type="entry name" value="cAMP-binding domain-like"/>
    <property type="match status" value="1"/>
</dbReference>
<dbReference type="Pfam" id="PF00027">
    <property type="entry name" value="cNMP_binding"/>
    <property type="match status" value="1"/>
</dbReference>
<sequence>MESLGRRRERLIAEVAGLPGTLVVPHRAGDLIFQDGAFAAGVYLVSQGLVVVGGYLSEEPRAVALAGRGDLLGLEAWHSITPPRYEGFARALTETELLFATADAWSRALDRPAFRELALASLADLVLDQRRLALHRDCPDRALAWALVRWGQPVAGQGQVRLEIPAGTLASILGVSRGALRQAVTCLADQGAAQQENGYIAGHLARLQDLLERTLTASAR</sequence>
<evidence type="ECO:0000259" key="1">
    <source>
        <dbReference type="PROSITE" id="PS50042"/>
    </source>
</evidence>
<dbReference type="EMBL" id="CP034928">
    <property type="protein sequence ID" value="QAA76185.1"/>
    <property type="molecule type" value="Genomic_DNA"/>
</dbReference>
<dbReference type="InterPro" id="IPR018490">
    <property type="entry name" value="cNMP-bd_dom_sf"/>
</dbReference>
<dbReference type="PROSITE" id="PS50042">
    <property type="entry name" value="CNMP_BINDING_3"/>
    <property type="match status" value="1"/>
</dbReference>
<name>A0A410FSX5_BIPS1</name>
<proteinExistence type="predicted"/>
<dbReference type="KEGG" id="bih:BIP78_0419"/>
<accession>A0A410FSX5</accession>
<protein>
    <recommendedName>
        <fullName evidence="1">Cyclic nucleotide-binding domain-containing protein</fullName>
    </recommendedName>
</protein>
<evidence type="ECO:0000313" key="3">
    <source>
        <dbReference type="Proteomes" id="UP000287233"/>
    </source>
</evidence>
<dbReference type="Proteomes" id="UP000287233">
    <property type="component" value="Chromosome"/>
</dbReference>
<dbReference type="AlphaFoldDB" id="A0A410FSX5"/>
<organism evidence="2 3">
    <name type="scientific">Bipolaricaulis sibiricus</name>
    <dbReference type="NCBI Taxonomy" id="2501609"/>
    <lineage>
        <taxon>Bacteria</taxon>
        <taxon>Candidatus Bipolaricaulota</taxon>
        <taxon>Candidatus Bipolaricaulia</taxon>
        <taxon>Candidatus Bipolaricaulales</taxon>
        <taxon>Candidatus Bipolaricaulaceae</taxon>
        <taxon>Candidatus Bipolaricaulis</taxon>
    </lineage>
</organism>
<dbReference type="InterPro" id="IPR014710">
    <property type="entry name" value="RmlC-like_jellyroll"/>
</dbReference>